<dbReference type="Pfam" id="PF00172">
    <property type="entry name" value="Zn_clus"/>
    <property type="match status" value="1"/>
</dbReference>
<dbReference type="STRING" id="1810919.A0A3D8RXT8"/>
<dbReference type="PROSITE" id="PS00463">
    <property type="entry name" value="ZN2_CY6_FUNGAL_1"/>
    <property type="match status" value="1"/>
</dbReference>
<keyword evidence="3" id="KW-0804">Transcription</keyword>
<feature type="domain" description="Zn(2)-C6 fungal-type" evidence="5">
    <location>
        <begin position="12"/>
        <end position="42"/>
    </location>
</feature>
<dbReference type="GO" id="GO:0001228">
    <property type="term" value="F:DNA-binding transcription activator activity, RNA polymerase II-specific"/>
    <property type="evidence" value="ECO:0007669"/>
    <property type="project" value="TreeGrafter"/>
</dbReference>
<evidence type="ECO:0000313" key="7">
    <source>
        <dbReference type="Proteomes" id="UP000256690"/>
    </source>
</evidence>
<dbReference type="EMBL" id="PVWQ01000006">
    <property type="protein sequence ID" value="RDW78873.1"/>
    <property type="molecule type" value="Genomic_DNA"/>
</dbReference>
<sequence length="385" mass="43706">MPQRAHKKSRNGCLECKRRHVRCDERQPICSNCATAERVCGYGTRSLTAAPRSILPGSRAQLALTRPESPAGDHSPAPPAIPNQPVNMLHIELFHNLYTHIRTTFDPNRSIPWLADDMDPSMMTPYLVNELLAFSALHLSIKCPNQQAYFRYHAAELQTNALSIFKESAPQVTRESCIPLFIFAATLGIHMLCDTLIYRQGDLPDFLARFVHFFRVYHGVRTIVNKAWHMIQDTPLGPSFAMGKDLYAFTGCLGHTCQSLLDRIDRANLGEHVTGIYRQAVEGLQSCATVIEKWDERHVGINAVTTWPILMDIEFGEFLEQRRPEALVILAHYACLLHRFRNFWLFGDSGAFVIREVTGYLGPEWEDWMVWPNQVLGSSAYVHSL</sequence>
<evidence type="ECO:0000259" key="5">
    <source>
        <dbReference type="PROSITE" id="PS50048"/>
    </source>
</evidence>
<evidence type="ECO:0000256" key="3">
    <source>
        <dbReference type="ARBA" id="ARBA00023163"/>
    </source>
</evidence>
<dbReference type="SUPFAM" id="SSF57701">
    <property type="entry name" value="Zn2/Cys6 DNA-binding domain"/>
    <property type="match status" value="1"/>
</dbReference>
<dbReference type="PANTHER" id="PTHR47784:SF4">
    <property type="entry name" value="ZN(II)2CYS6 TRANSCRIPTION FACTOR (EUROFUNG)"/>
    <property type="match status" value="1"/>
</dbReference>
<keyword evidence="1" id="KW-0805">Transcription regulation</keyword>
<gene>
    <name evidence="6" type="ORF">DSM5745_05725</name>
</gene>
<dbReference type="OrthoDB" id="4937900at2759"/>
<name>A0A3D8RXT8_9EURO</name>
<dbReference type="PANTHER" id="PTHR47784">
    <property type="entry name" value="STEROL UPTAKE CONTROL PROTEIN 2"/>
    <property type="match status" value="1"/>
</dbReference>
<dbReference type="Proteomes" id="UP000256690">
    <property type="component" value="Unassembled WGS sequence"/>
</dbReference>
<dbReference type="CDD" id="cd00067">
    <property type="entry name" value="GAL4"/>
    <property type="match status" value="1"/>
</dbReference>
<dbReference type="InterPro" id="IPR001138">
    <property type="entry name" value="Zn2Cys6_DnaBD"/>
</dbReference>
<dbReference type="PROSITE" id="PS50048">
    <property type="entry name" value="ZN2_CY6_FUNGAL_2"/>
    <property type="match status" value="1"/>
</dbReference>
<evidence type="ECO:0000256" key="4">
    <source>
        <dbReference type="ARBA" id="ARBA00023242"/>
    </source>
</evidence>
<evidence type="ECO:0000313" key="6">
    <source>
        <dbReference type="EMBL" id="RDW78873.1"/>
    </source>
</evidence>
<dbReference type="InterPro" id="IPR053157">
    <property type="entry name" value="Sterol_Uptake_Regulator"/>
</dbReference>
<organism evidence="6 7">
    <name type="scientific">Aspergillus mulundensis</name>
    <dbReference type="NCBI Taxonomy" id="1810919"/>
    <lineage>
        <taxon>Eukaryota</taxon>
        <taxon>Fungi</taxon>
        <taxon>Dikarya</taxon>
        <taxon>Ascomycota</taxon>
        <taxon>Pezizomycotina</taxon>
        <taxon>Eurotiomycetes</taxon>
        <taxon>Eurotiomycetidae</taxon>
        <taxon>Eurotiales</taxon>
        <taxon>Aspergillaceae</taxon>
        <taxon>Aspergillus</taxon>
        <taxon>Aspergillus subgen. Nidulantes</taxon>
    </lineage>
</organism>
<dbReference type="SMART" id="SM00066">
    <property type="entry name" value="GAL4"/>
    <property type="match status" value="1"/>
</dbReference>
<dbReference type="GeneID" id="38116095"/>
<dbReference type="InterPro" id="IPR036864">
    <property type="entry name" value="Zn2-C6_fun-type_DNA-bd_sf"/>
</dbReference>
<dbReference type="GO" id="GO:0003677">
    <property type="term" value="F:DNA binding"/>
    <property type="evidence" value="ECO:0007669"/>
    <property type="project" value="UniProtKB-KW"/>
</dbReference>
<accession>A0A3D8RXT8</accession>
<dbReference type="RefSeq" id="XP_026603573.1">
    <property type="nucleotide sequence ID" value="XM_026747741.1"/>
</dbReference>
<reference evidence="6 7" key="1">
    <citation type="journal article" date="2018" name="IMA Fungus">
        <title>IMA Genome-F 9: Draft genome sequence of Annulohypoxylon stygium, Aspergillus mulundensis, Berkeleyomyces basicola (syn. Thielaviopsis basicola), Ceratocystis smalleyi, two Cercospora beticola strains, Coleophoma cylindrospora, Fusarium fracticaudum, Phialophora cf. hyalina, and Morchella septimelata.</title>
        <authorList>
            <person name="Wingfield B.D."/>
            <person name="Bills G.F."/>
            <person name="Dong Y."/>
            <person name="Huang W."/>
            <person name="Nel W.J."/>
            <person name="Swalarsk-Parry B.S."/>
            <person name="Vaghefi N."/>
            <person name="Wilken P.M."/>
            <person name="An Z."/>
            <person name="de Beer Z.W."/>
            <person name="De Vos L."/>
            <person name="Chen L."/>
            <person name="Duong T.A."/>
            <person name="Gao Y."/>
            <person name="Hammerbacher A."/>
            <person name="Kikkert J.R."/>
            <person name="Li Y."/>
            <person name="Li H."/>
            <person name="Li K."/>
            <person name="Li Q."/>
            <person name="Liu X."/>
            <person name="Ma X."/>
            <person name="Naidoo K."/>
            <person name="Pethybridge S.J."/>
            <person name="Sun J."/>
            <person name="Steenkamp E.T."/>
            <person name="van der Nest M.A."/>
            <person name="van Wyk S."/>
            <person name="Wingfield M.J."/>
            <person name="Xiong C."/>
            <person name="Yue Q."/>
            <person name="Zhang X."/>
        </authorList>
    </citation>
    <scope>NUCLEOTIDE SEQUENCE [LARGE SCALE GENOMIC DNA]</scope>
    <source>
        <strain evidence="6 7">DSM 5745</strain>
    </source>
</reference>
<evidence type="ECO:0000256" key="2">
    <source>
        <dbReference type="ARBA" id="ARBA00023125"/>
    </source>
</evidence>
<protein>
    <recommendedName>
        <fullName evidence="5">Zn(2)-C6 fungal-type domain-containing protein</fullName>
    </recommendedName>
</protein>
<keyword evidence="2" id="KW-0238">DNA-binding</keyword>
<comment type="caution">
    <text evidence="6">The sequence shown here is derived from an EMBL/GenBank/DDBJ whole genome shotgun (WGS) entry which is preliminary data.</text>
</comment>
<dbReference type="Gene3D" id="4.10.240.10">
    <property type="entry name" value="Zn(2)-C6 fungal-type DNA-binding domain"/>
    <property type="match status" value="1"/>
</dbReference>
<evidence type="ECO:0000256" key="1">
    <source>
        <dbReference type="ARBA" id="ARBA00023015"/>
    </source>
</evidence>
<keyword evidence="4" id="KW-0539">Nucleus</keyword>
<dbReference type="AlphaFoldDB" id="A0A3D8RXT8"/>
<keyword evidence="7" id="KW-1185">Reference proteome</keyword>
<dbReference type="GO" id="GO:0008270">
    <property type="term" value="F:zinc ion binding"/>
    <property type="evidence" value="ECO:0007669"/>
    <property type="project" value="InterPro"/>
</dbReference>
<proteinExistence type="predicted"/>